<reference evidence="4 5" key="1">
    <citation type="submission" date="2016-11" db="EMBL/GenBank/DDBJ databases">
        <authorList>
            <person name="Jaros S."/>
            <person name="Januszkiewicz K."/>
            <person name="Wedrychowicz H."/>
        </authorList>
    </citation>
    <scope>NUCLEOTIDE SEQUENCE [LARGE SCALE GENOMIC DNA]</scope>
    <source>
        <strain evidence="4 5">DSM 15930</strain>
    </source>
</reference>
<evidence type="ECO:0000256" key="1">
    <source>
        <dbReference type="SAM" id="Phobius"/>
    </source>
</evidence>
<sequence length="762" mass="87116">MTQDIFIKLLNMSYQGGIVICFALLARYILRIIRAPKKFAYYLWLIAFVRLICPFSFESVLSILPKEIEPIKQEIIYEQVPEIHTGSTVVNQVVNNVLPKADTVSSINPIQRIMGIMQVIWLVGIGIVFIYSFVSFIRLKKKLIGSISFNTLSSEQNGLDTIYLSDHIATPFVLGFLKPRIYLPSIINEKEISYILMHEQAHIKRKDHMIKLIVFVITVIHWFNPLVLIAYAILNQDMEMSCDEYVMKNYKEDIRKEYATSLLNLSVGRRLILGVPLAFGEGNVKGRIKNVARYKKPLISVVICTVIGVIILGIALLSNPLSTTTFNKIVEEVNSIDEDQIDSITIRMSDKEQTFPAAYGNEFIEFFKTLRVEKKEISKDRSENRDKDISITISYGTGYDKSYAFYITGEEIWFDNEVNSSFSYRIVNTKDVEDFIKRLLGSIEEALPVTEDNELPSQVEEFSEQEMNEVEVTIPTINLDGNLGADGAILDYADGNNIIFHDYFGLFVYDLNIQEFVRAVDLEAIGCNYTQGDNYCEVSVSADGTSVYLHPLSEKDMYVFYVPTGKLYKTTYDLTGITLFDELVDNDLAGSGNGVYSIQKVIFKTNDLTYYGYLYAGGEATIRDLAYVEDDMIFSLFESLEDESIVPEGISMSVQVYSLTKKGAVITLLNKADKDYQYGDQYYLQKYEDGRWYDVPYVIEDFGFNDIAYGLEKNKESEFIIDWNWLYGELKPGKYRIVKDIMDFRGTGDYDVYTLTAEFIIE</sequence>
<feature type="domain" description="Peptidase M56" evidence="2">
    <location>
        <begin position="8"/>
        <end position="290"/>
    </location>
</feature>
<dbReference type="OrthoDB" id="9804799at2"/>
<feature type="transmembrane region" description="Helical" evidence="1">
    <location>
        <begin position="113"/>
        <end position="134"/>
    </location>
</feature>
<protein>
    <submittedName>
        <fullName evidence="4">Signal transducer regulating beta-lactamase production, contains metallopeptidase domain</fullName>
    </submittedName>
</protein>
<dbReference type="InterPro" id="IPR046878">
    <property type="entry name" value="Big_14"/>
</dbReference>
<accession>A0A1M7G7L2</accession>
<feature type="transmembrane region" description="Helical" evidence="1">
    <location>
        <begin position="298"/>
        <end position="317"/>
    </location>
</feature>
<gene>
    <name evidence="4" type="ORF">SAMN02746066_00890</name>
</gene>
<dbReference type="PANTHER" id="PTHR34978">
    <property type="entry name" value="POSSIBLE SENSOR-TRANSDUCER PROTEIN BLAR"/>
    <property type="match status" value="1"/>
</dbReference>
<dbReference type="STRING" id="1120996.SAMN02746066_00890"/>
<evidence type="ECO:0000313" key="5">
    <source>
        <dbReference type="Proteomes" id="UP000184038"/>
    </source>
</evidence>
<dbReference type="PANTHER" id="PTHR34978:SF3">
    <property type="entry name" value="SLR0241 PROTEIN"/>
    <property type="match status" value="1"/>
</dbReference>
<evidence type="ECO:0000313" key="4">
    <source>
        <dbReference type="EMBL" id="SHM12384.1"/>
    </source>
</evidence>
<dbReference type="InterPro" id="IPR008756">
    <property type="entry name" value="Peptidase_M56"/>
</dbReference>
<dbReference type="RefSeq" id="WP_073283477.1">
    <property type="nucleotide sequence ID" value="NZ_FRCP01000006.1"/>
</dbReference>
<feature type="transmembrane region" description="Helical" evidence="1">
    <location>
        <begin position="212"/>
        <end position="234"/>
    </location>
</feature>
<keyword evidence="1" id="KW-1133">Transmembrane helix</keyword>
<dbReference type="InterPro" id="IPR052173">
    <property type="entry name" value="Beta-lactam_resp_regulator"/>
</dbReference>
<feature type="domain" description="Bacterial Ig-like" evidence="3">
    <location>
        <begin position="649"/>
        <end position="759"/>
    </location>
</feature>
<proteinExistence type="predicted"/>
<feature type="transmembrane region" description="Helical" evidence="1">
    <location>
        <begin position="12"/>
        <end position="30"/>
    </location>
</feature>
<organism evidence="4 5">
    <name type="scientific">Anaerosporobacter mobilis DSM 15930</name>
    <dbReference type="NCBI Taxonomy" id="1120996"/>
    <lineage>
        <taxon>Bacteria</taxon>
        <taxon>Bacillati</taxon>
        <taxon>Bacillota</taxon>
        <taxon>Clostridia</taxon>
        <taxon>Lachnospirales</taxon>
        <taxon>Lachnospiraceae</taxon>
        <taxon>Anaerosporobacter</taxon>
    </lineage>
</organism>
<keyword evidence="1" id="KW-0472">Membrane</keyword>
<dbReference type="CDD" id="cd07341">
    <property type="entry name" value="M56_BlaR1_MecR1_like"/>
    <property type="match status" value="1"/>
</dbReference>
<dbReference type="Pfam" id="PF05569">
    <property type="entry name" value="Peptidase_M56"/>
    <property type="match status" value="1"/>
</dbReference>
<evidence type="ECO:0000259" key="2">
    <source>
        <dbReference type="Pfam" id="PF05569"/>
    </source>
</evidence>
<name>A0A1M7G7L2_9FIRM</name>
<dbReference type="EMBL" id="FRCP01000006">
    <property type="protein sequence ID" value="SHM12384.1"/>
    <property type="molecule type" value="Genomic_DNA"/>
</dbReference>
<dbReference type="Proteomes" id="UP000184038">
    <property type="component" value="Unassembled WGS sequence"/>
</dbReference>
<keyword evidence="1" id="KW-0812">Transmembrane</keyword>
<feature type="transmembrane region" description="Helical" evidence="1">
    <location>
        <begin position="258"/>
        <end position="278"/>
    </location>
</feature>
<dbReference type="Pfam" id="PF20251">
    <property type="entry name" value="Big_14"/>
    <property type="match status" value="1"/>
</dbReference>
<feature type="transmembrane region" description="Helical" evidence="1">
    <location>
        <begin position="39"/>
        <end position="57"/>
    </location>
</feature>
<dbReference type="AlphaFoldDB" id="A0A1M7G7L2"/>
<evidence type="ECO:0000259" key="3">
    <source>
        <dbReference type="Pfam" id="PF20251"/>
    </source>
</evidence>
<keyword evidence="5" id="KW-1185">Reference proteome</keyword>